<comment type="caution">
    <text evidence="2">The sequence shown here is derived from an EMBL/GenBank/DDBJ whole genome shotgun (WGS) entry which is preliminary data.</text>
</comment>
<proteinExistence type="predicted"/>
<dbReference type="PROSITE" id="PS51257">
    <property type="entry name" value="PROKAR_LIPOPROTEIN"/>
    <property type="match status" value="1"/>
</dbReference>
<dbReference type="InterPro" id="IPR010897">
    <property type="entry name" value="Spore_II_P"/>
</dbReference>
<dbReference type="EMBL" id="VSSQ01002964">
    <property type="protein sequence ID" value="MPM18344.1"/>
    <property type="molecule type" value="Genomic_DNA"/>
</dbReference>
<dbReference type="AlphaFoldDB" id="A0A644XWA8"/>
<evidence type="ECO:0000313" key="2">
    <source>
        <dbReference type="EMBL" id="MPM18344.1"/>
    </source>
</evidence>
<organism evidence="2">
    <name type="scientific">bioreactor metagenome</name>
    <dbReference type="NCBI Taxonomy" id="1076179"/>
    <lineage>
        <taxon>unclassified sequences</taxon>
        <taxon>metagenomes</taxon>
        <taxon>ecological metagenomes</taxon>
    </lineage>
</organism>
<accession>A0A644XWA8</accession>
<dbReference type="NCBIfam" id="TIGR02867">
    <property type="entry name" value="spore_II_P"/>
    <property type="match status" value="1"/>
</dbReference>
<gene>
    <name evidence="2" type="ORF">SDC9_64753</name>
</gene>
<dbReference type="Pfam" id="PF07454">
    <property type="entry name" value="SpoIIP"/>
    <property type="match status" value="1"/>
</dbReference>
<sequence length="325" mass="34573">MGTRVRIALINLIGGLLACGIMLLLLPAPAMAAPSETPEVVSHRDVIAPPAEEPEAPAADIPEGELPVTAITLTGSASTHEGTDGIYVLNQTDYTPDYAALLADGVRLPEAAEGPQVLILHTHATEAYSPEGTVSYNPESGEASVRSEDPDEDVVAVGSALADALQKRGIEVLHDETLCDIPSFNQAYTKSLEVAEAALAENPSIRVILDIHRDSMITSTGVKYRPITTIGGKTAAQIMLVVGTPQNGKEHDGWHDNLRFAMALQKILTDNYPGLMRPINLRADRFNQHLRQGAILIEVGSCGNSLSEAEYAAELFASGLAQLLK</sequence>
<feature type="region of interest" description="Disordered" evidence="1">
    <location>
        <begin position="130"/>
        <end position="149"/>
    </location>
</feature>
<reference evidence="2" key="1">
    <citation type="submission" date="2019-08" db="EMBL/GenBank/DDBJ databases">
        <authorList>
            <person name="Kucharzyk K."/>
            <person name="Murdoch R.W."/>
            <person name="Higgins S."/>
            <person name="Loffler F."/>
        </authorList>
    </citation>
    <scope>NUCLEOTIDE SEQUENCE</scope>
</reference>
<evidence type="ECO:0008006" key="3">
    <source>
        <dbReference type="Google" id="ProtNLM"/>
    </source>
</evidence>
<evidence type="ECO:0000256" key="1">
    <source>
        <dbReference type="SAM" id="MobiDB-lite"/>
    </source>
</evidence>
<protein>
    <recommendedName>
        <fullName evidence="3">Stage II sporulation protein P</fullName>
    </recommendedName>
</protein>
<name>A0A644XWA8_9ZZZZ</name>